<evidence type="ECO:0000313" key="2">
    <source>
        <dbReference type="EMBL" id="KZT01790.1"/>
    </source>
</evidence>
<feature type="transmembrane region" description="Helical" evidence="1">
    <location>
        <begin position="229"/>
        <end position="250"/>
    </location>
</feature>
<evidence type="ECO:0000256" key="1">
    <source>
        <dbReference type="SAM" id="Phobius"/>
    </source>
</evidence>
<sequence length="340" mass="37565">MASSTVAASSAGETSYATDETSQQLWYEQSINASVYIGAMAWGLQTAIFYATTRSILHSKRTAHHLWLIFAFTMFSLTTISICCNINFNQRAWIDERNYPGGPIAFFSDEQSLPVNAASITTSVITFFLADGLLIARCYALWRNFYITTFLLVILIASTVMSVLHCIQATRATGGAWDDSTLSLSVPYASLAMSLNVLLVITLLWRLVDLRRKLPATLNEQARTTYTSLEAIIVESAFPYGLVSFLFLILYGVRNIGANLFLSLLVQLEGIVSDLIIMRIASGNAWSMDILRQVGPRNVTFRGQLGRSADGSRTHDLSMMILHDDSQVPADTKTSPDDLI</sequence>
<dbReference type="EMBL" id="KV427659">
    <property type="protein sequence ID" value="KZT01790.1"/>
    <property type="molecule type" value="Genomic_DNA"/>
</dbReference>
<organism evidence="2 3">
    <name type="scientific">Laetiporus sulphureus 93-53</name>
    <dbReference type="NCBI Taxonomy" id="1314785"/>
    <lineage>
        <taxon>Eukaryota</taxon>
        <taxon>Fungi</taxon>
        <taxon>Dikarya</taxon>
        <taxon>Basidiomycota</taxon>
        <taxon>Agaricomycotina</taxon>
        <taxon>Agaricomycetes</taxon>
        <taxon>Polyporales</taxon>
        <taxon>Laetiporus</taxon>
    </lineage>
</organism>
<feature type="transmembrane region" description="Helical" evidence="1">
    <location>
        <begin position="145"/>
        <end position="165"/>
    </location>
</feature>
<dbReference type="OrthoDB" id="2641762at2759"/>
<dbReference type="Proteomes" id="UP000076871">
    <property type="component" value="Unassembled WGS sequence"/>
</dbReference>
<dbReference type="AlphaFoldDB" id="A0A165BWP5"/>
<gene>
    <name evidence="2" type="ORF">LAESUDRAFT_752496</name>
</gene>
<feature type="transmembrane region" description="Helical" evidence="1">
    <location>
        <begin position="65"/>
        <end position="88"/>
    </location>
</feature>
<keyword evidence="1" id="KW-1133">Transmembrane helix</keyword>
<accession>A0A165BWP5</accession>
<keyword evidence="1" id="KW-0812">Transmembrane</keyword>
<protein>
    <submittedName>
        <fullName evidence="2">Uncharacterized protein</fullName>
    </submittedName>
</protein>
<reference evidence="2 3" key="1">
    <citation type="journal article" date="2016" name="Mol. Biol. Evol.">
        <title>Comparative Genomics of Early-Diverging Mushroom-Forming Fungi Provides Insights into the Origins of Lignocellulose Decay Capabilities.</title>
        <authorList>
            <person name="Nagy L.G."/>
            <person name="Riley R."/>
            <person name="Tritt A."/>
            <person name="Adam C."/>
            <person name="Daum C."/>
            <person name="Floudas D."/>
            <person name="Sun H."/>
            <person name="Yadav J.S."/>
            <person name="Pangilinan J."/>
            <person name="Larsson K.H."/>
            <person name="Matsuura K."/>
            <person name="Barry K."/>
            <person name="Labutti K."/>
            <person name="Kuo R."/>
            <person name="Ohm R.A."/>
            <person name="Bhattacharya S.S."/>
            <person name="Shirouzu T."/>
            <person name="Yoshinaga Y."/>
            <person name="Martin F.M."/>
            <person name="Grigoriev I.V."/>
            <person name="Hibbett D.S."/>
        </authorList>
    </citation>
    <scope>NUCLEOTIDE SEQUENCE [LARGE SCALE GENOMIC DNA]</scope>
    <source>
        <strain evidence="2 3">93-53</strain>
    </source>
</reference>
<feature type="transmembrane region" description="Helical" evidence="1">
    <location>
        <begin position="185"/>
        <end position="208"/>
    </location>
</feature>
<feature type="transmembrane region" description="Helical" evidence="1">
    <location>
        <begin position="33"/>
        <end position="53"/>
    </location>
</feature>
<evidence type="ECO:0000313" key="3">
    <source>
        <dbReference type="Proteomes" id="UP000076871"/>
    </source>
</evidence>
<keyword evidence="3" id="KW-1185">Reference proteome</keyword>
<dbReference type="GeneID" id="63828756"/>
<name>A0A165BWP5_9APHY</name>
<keyword evidence="1" id="KW-0472">Membrane</keyword>
<proteinExistence type="predicted"/>
<dbReference type="InParanoid" id="A0A165BWP5"/>
<dbReference type="RefSeq" id="XP_040759530.1">
    <property type="nucleotide sequence ID" value="XM_040911728.1"/>
</dbReference>